<gene>
    <name evidence="2" type="ORF">DCAR_024624</name>
    <name evidence="3" type="ORF">DCAR_0728294</name>
</gene>
<dbReference type="InterPro" id="IPR013187">
    <property type="entry name" value="F-box-assoc_dom_typ3"/>
</dbReference>
<dbReference type="InterPro" id="IPR017451">
    <property type="entry name" value="F-box-assoc_interact_dom"/>
</dbReference>
<protein>
    <recommendedName>
        <fullName evidence="1">F-box associated beta-propeller type 3 domain-containing protein</fullName>
    </recommendedName>
</protein>
<evidence type="ECO:0000313" key="3">
    <source>
        <dbReference type="EMBL" id="WOH08844.1"/>
    </source>
</evidence>
<dbReference type="Pfam" id="PF08268">
    <property type="entry name" value="FBA_3"/>
    <property type="match status" value="1"/>
</dbReference>
<dbReference type="InterPro" id="IPR050796">
    <property type="entry name" value="SCF_F-box_component"/>
</dbReference>
<dbReference type="Gramene" id="KZM87490">
    <property type="protein sequence ID" value="KZM87490"/>
    <property type="gene ID" value="DCAR_024624"/>
</dbReference>
<dbReference type="AlphaFoldDB" id="A0A161ZMM1"/>
<reference evidence="3" key="2">
    <citation type="submission" date="2022-03" db="EMBL/GenBank/DDBJ databases">
        <title>Draft title - Genomic analysis of global carrot germplasm unveils the trajectory of domestication and the origin of high carotenoid orange carrot.</title>
        <authorList>
            <person name="Iorizzo M."/>
            <person name="Ellison S."/>
            <person name="Senalik D."/>
            <person name="Macko-Podgorni A."/>
            <person name="Grzebelus D."/>
            <person name="Bostan H."/>
            <person name="Rolling W."/>
            <person name="Curaba J."/>
            <person name="Simon P."/>
        </authorList>
    </citation>
    <scope>NUCLEOTIDE SEQUENCE</scope>
    <source>
        <tissue evidence="3">Leaf</tissue>
    </source>
</reference>
<dbReference type="EMBL" id="CP093349">
    <property type="protein sequence ID" value="WOH08844.1"/>
    <property type="molecule type" value="Genomic_DNA"/>
</dbReference>
<name>A0A161ZMM1_DAUCS</name>
<organism evidence="2">
    <name type="scientific">Daucus carota subsp. sativus</name>
    <name type="common">Carrot</name>
    <dbReference type="NCBI Taxonomy" id="79200"/>
    <lineage>
        <taxon>Eukaryota</taxon>
        <taxon>Viridiplantae</taxon>
        <taxon>Streptophyta</taxon>
        <taxon>Embryophyta</taxon>
        <taxon>Tracheophyta</taxon>
        <taxon>Spermatophyta</taxon>
        <taxon>Magnoliopsida</taxon>
        <taxon>eudicotyledons</taxon>
        <taxon>Gunneridae</taxon>
        <taxon>Pentapetalae</taxon>
        <taxon>asterids</taxon>
        <taxon>campanulids</taxon>
        <taxon>Apiales</taxon>
        <taxon>Apiaceae</taxon>
        <taxon>Apioideae</taxon>
        <taxon>Scandiceae</taxon>
        <taxon>Daucinae</taxon>
        <taxon>Daucus</taxon>
        <taxon>Daucus sect. Daucus</taxon>
    </lineage>
</organism>
<dbReference type="Proteomes" id="UP000077755">
    <property type="component" value="Chromosome 7"/>
</dbReference>
<feature type="domain" description="F-box associated beta-propeller type 3" evidence="1">
    <location>
        <begin position="37"/>
        <end position="178"/>
    </location>
</feature>
<dbReference type="NCBIfam" id="TIGR01640">
    <property type="entry name" value="F_box_assoc_1"/>
    <property type="match status" value="1"/>
</dbReference>
<evidence type="ECO:0000313" key="4">
    <source>
        <dbReference type="Proteomes" id="UP000077755"/>
    </source>
</evidence>
<evidence type="ECO:0000259" key="1">
    <source>
        <dbReference type="Pfam" id="PF08268"/>
    </source>
</evidence>
<accession>A0A161ZMM1</accession>
<dbReference type="PANTHER" id="PTHR31672:SF13">
    <property type="entry name" value="F-BOX PROTEIN CPR30-LIKE"/>
    <property type="match status" value="1"/>
</dbReference>
<evidence type="ECO:0000313" key="2">
    <source>
        <dbReference type="EMBL" id="KZM87490.1"/>
    </source>
</evidence>
<proteinExistence type="predicted"/>
<keyword evidence="4" id="KW-1185">Reference proteome</keyword>
<dbReference type="PANTHER" id="PTHR31672">
    <property type="entry name" value="BNACNNG10540D PROTEIN"/>
    <property type="match status" value="1"/>
</dbReference>
<reference evidence="2" key="1">
    <citation type="journal article" date="2016" name="Nat. Genet.">
        <title>A high-quality carrot genome assembly provides new insights into carotenoid accumulation and asterid genome evolution.</title>
        <authorList>
            <person name="Iorizzo M."/>
            <person name="Ellison S."/>
            <person name="Senalik D."/>
            <person name="Zeng P."/>
            <person name="Satapoomin P."/>
            <person name="Huang J."/>
            <person name="Bowman M."/>
            <person name="Iovene M."/>
            <person name="Sanseverino W."/>
            <person name="Cavagnaro P."/>
            <person name="Yildiz M."/>
            <person name="Macko-Podgorni A."/>
            <person name="Moranska E."/>
            <person name="Grzebelus E."/>
            <person name="Grzebelus D."/>
            <person name="Ashrafi H."/>
            <person name="Zheng Z."/>
            <person name="Cheng S."/>
            <person name="Spooner D."/>
            <person name="Van Deynze A."/>
            <person name="Simon P."/>
        </authorList>
    </citation>
    <scope>NUCLEOTIDE SEQUENCE [LARGE SCALE GENOMIC DNA]</scope>
    <source>
        <tissue evidence="2">Leaf</tissue>
    </source>
</reference>
<sequence>MDTQKLLILSTVRDDYGRIYSIQKTNEQRAAVRLNLTATRLWGSCRGLILIGDQELANPTTCYSRKLKQAPRGDYNRVFKAYGIGYDTILDDYVVVAISYYQCSTYQKESFFYVFALKTGKWERALLSPYDHRMSRDYAGVLFQGGWHWFAKSGDLLVLVVFNVSSRSLASVPKPENLTFEDGTFSFPEIGVLDDCLSVVAIKGGKETFIWLMRSYGVAETWFNLVIRHPVSQISALYMREESWNVICVEDGNFLLLIVSENGGVRIQDFAVHGLPEDFEVGLLTDDSLISPFQ</sequence>
<dbReference type="EMBL" id="LNRQ01000007">
    <property type="protein sequence ID" value="KZM87490.1"/>
    <property type="molecule type" value="Genomic_DNA"/>
</dbReference>